<keyword evidence="2" id="KW-0804">Transcription</keyword>
<dbReference type="Proteomes" id="UP001595645">
    <property type="component" value="Unassembled WGS sequence"/>
</dbReference>
<accession>A0ABV7PBQ7</accession>
<dbReference type="InterPro" id="IPR003018">
    <property type="entry name" value="GAF"/>
</dbReference>
<dbReference type="SMART" id="SM01012">
    <property type="entry name" value="ANTAR"/>
    <property type="match status" value="1"/>
</dbReference>
<dbReference type="Pfam" id="PF01590">
    <property type="entry name" value="GAF"/>
    <property type="match status" value="1"/>
</dbReference>
<dbReference type="PROSITE" id="PS50921">
    <property type="entry name" value="ANTAR"/>
    <property type="match status" value="1"/>
</dbReference>
<feature type="region of interest" description="Disordered" evidence="3">
    <location>
        <begin position="14"/>
        <end position="34"/>
    </location>
</feature>
<evidence type="ECO:0000313" key="5">
    <source>
        <dbReference type="EMBL" id="MFC3455886.1"/>
    </source>
</evidence>
<name>A0ABV7PBQ7_9PSEU</name>
<proteinExistence type="predicted"/>
<evidence type="ECO:0000256" key="2">
    <source>
        <dbReference type="ARBA" id="ARBA00023163"/>
    </source>
</evidence>
<sequence>MWRDLGRVNGIRGEHSCQRARHGFPRGRTTPAPDARRQLAKSGAWVTPDWRLTLPATEREARIAEVTADLSQHAADFDALELLHDLTHHANVLLRVQGAGITVVDDRDQVRYATASDEKCRELEEIQVDLGEGPCLDSARSNAILSPTGFAGGSPGAERWPRFAPYAREAGVIAIAAVPLSTSETTVGALNLLNTRYPVVPVTDLRIAQAFTGAAMGCFAHQDQVHGLKRVIGQLEGALFSRVAIEQAKGVLSERFHIPLDEAFSRLRRHARSRNLKLKALATDVAHGLGPHELDRQ</sequence>
<dbReference type="SUPFAM" id="SSF55781">
    <property type="entry name" value="GAF domain-like"/>
    <property type="match status" value="1"/>
</dbReference>
<dbReference type="InterPro" id="IPR005561">
    <property type="entry name" value="ANTAR"/>
</dbReference>
<keyword evidence="6" id="KW-1185">Reference proteome</keyword>
<comment type="caution">
    <text evidence="5">The sequence shown here is derived from an EMBL/GenBank/DDBJ whole genome shotgun (WGS) entry which is preliminary data.</text>
</comment>
<evidence type="ECO:0000313" key="6">
    <source>
        <dbReference type="Proteomes" id="UP001595645"/>
    </source>
</evidence>
<keyword evidence="1" id="KW-0805">Transcription regulation</keyword>
<dbReference type="EMBL" id="JBHRWK010000105">
    <property type="protein sequence ID" value="MFC3455886.1"/>
    <property type="molecule type" value="Genomic_DNA"/>
</dbReference>
<dbReference type="Gene3D" id="3.30.450.40">
    <property type="match status" value="1"/>
</dbReference>
<evidence type="ECO:0000259" key="4">
    <source>
        <dbReference type="PROSITE" id="PS50921"/>
    </source>
</evidence>
<reference evidence="6" key="1">
    <citation type="journal article" date="2019" name="Int. J. Syst. Evol. Microbiol.">
        <title>The Global Catalogue of Microorganisms (GCM) 10K type strain sequencing project: providing services to taxonomists for standard genome sequencing and annotation.</title>
        <authorList>
            <consortium name="The Broad Institute Genomics Platform"/>
            <consortium name="The Broad Institute Genome Sequencing Center for Infectious Disease"/>
            <person name="Wu L."/>
            <person name="Ma J."/>
        </authorList>
    </citation>
    <scope>NUCLEOTIDE SEQUENCE [LARGE SCALE GENOMIC DNA]</scope>
    <source>
        <strain evidence="6">CGMCC 4.7676</strain>
    </source>
</reference>
<feature type="domain" description="ANTAR" evidence="4">
    <location>
        <begin position="225"/>
        <end position="286"/>
    </location>
</feature>
<dbReference type="RefSeq" id="WP_378246734.1">
    <property type="nucleotide sequence ID" value="NZ_JBHRWK010000105.1"/>
</dbReference>
<protein>
    <submittedName>
        <fullName evidence="5">ANTAR domain-containing protein</fullName>
    </submittedName>
</protein>
<dbReference type="InterPro" id="IPR036388">
    <property type="entry name" value="WH-like_DNA-bd_sf"/>
</dbReference>
<evidence type="ECO:0000256" key="3">
    <source>
        <dbReference type="SAM" id="MobiDB-lite"/>
    </source>
</evidence>
<dbReference type="Pfam" id="PF03861">
    <property type="entry name" value="ANTAR"/>
    <property type="match status" value="1"/>
</dbReference>
<dbReference type="InterPro" id="IPR029016">
    <property type="entry name" value="GAF-like_dom_sf"/>
</dbReference>
<gene>
    <name evidence="5" type="ORF">ACFOSH_41185</name>
</gene>
<organism evidence="5 6">
    <name type="scientific">Amycolatopsis speibonae</name>
    <dbReference type="NCBI Taxonomy" id="1450224"/>
    <lineage>
        <taxon>Bacteria</taxon>
        <taxon>Bacillati</taxon>
        <taxon>Actinomycetota</taxon>
        <taxon>Actinomycetes</taxon>
        <taxon>Pseudonocardiales</taxon>
        <taxon>Pseudonocardiaceae</taxon>
        <taxon>Amycolatopsis</taxon>
    </lineage>
</organism>
<dbReference type="Gene3D" id="1.10.10.10">
    <property type="entry name" value="Winged helix-like DNA-binding domain superfamily/Winged helix DNA-binding domain"/>
    <property type="match status" value="1"/>
</dbReference>
<evidence type="ECO:0000256" key="1">
    <source>
        <dbReference type="ARBA" id="ARBA00023015"/>
    </source>
</evidence>